<dbReference type="PROSITE" id="PS50889">
    <property type="entry name" value="S4"/>
    <property type="match status" value="1"/>
</dbReference>
<dbReference type="Gene3D" id="3.10.290.10">
    <property type="entry name" value="RNA-binding S4 domain"/>
    <property type="match status" value="1"/>
</dbReference>
<dbReference type="SUPFAM" id="SSF55120">
    <property type="entry name" value="Pseudouridine synthase"/>
    <property type="match status" value="1"/>
</dbReference>
<organism evidence="7 8">
    <name type="scientific">Sellimonas caecigallum</name>
    <dbReference type="NCBI Taxonomy" id="2592333"/>
    <lineage>
        <taxon>Bacteria</taxon>
        <taxon>Bacillati</taxon>
        <taxon>Bacillota</taxon>
        <taxon>Clostridia</taxon>
        <taxon>Lachnospirales</taxon>
        <taxon>Lachnospiraceae</taxon>
        <taxon>Sellimonas</taxon>
    </lineage>
</organism>
<dbReference type="PANTHER" id="PTHR21600:SF83">
    <property type="entry name" value="PSEUDOURIDYLATE SYNTHASE RPUSD4, MITOCHONDRIAL"/>
    <property type="match status" value="1"/>
</dbReference>
<dbReference type="EMBL" id="VIRV01000010">
    <property type="protein sequence ID" value="MBY0759036.1"/>
    <property type="molecule type" value="Genomic_DNA"/>
</dbReference>
<dbReference type="CDD" id="cd02869">
    <property type="entry name" value="PseudoU_synth_RluA_like"/>
    <property type="match status" value="1"/>
</dbReference>
<protein>
    <recommendedName>
        <fullName evidence="5">Pseudouridine synthase</fullName>
        <ecNumber evidence="5">5.4.99.-</ecNumber>
    </recommendedName>
</protein>
<evidence type="ECO:0000256" key="4">
    <source>
        <dbReference type="PROSITE-ProRule" id="PRU00182"/>
    </source>
</evidence>
<reference evidence="7 8" key="1">
    <citation type="journal article" date="2020" name="New Microbes New Infect">
        <title>Sellimonas caecigallum sp. nov., description and genome sequence of a new member of the Sellimonas genus isolated from the cecum of feral chicken.</title>
        <authorList>
            <person name="Wongkuna S."/>
            <person name="Ghimire S."/>
            <person name="Antony L."/>
            <person name="Chankhamhaengdecha S."/>
            <person name="Janvilisri T."/>
            <person name="Scaria J."/>
        </authorList>
    </citation>
    <scope>NUCLEOTIDE SEQUENCE [LARGE SCALE GENOMIC DNA]</scope>
    <source>
        <strain evidence="7 8">SW451</strain>
    </source>
</reference>
<evidence type="ECO:0000313" key="7">
    <source>
        <dbReference type="EMBL" id="MBY0759036.1"/>
    </source>
</evidence>
<dbReference type="Gene3D" id="3.30.2350.10">
    <property type="entry name" value="Pseudouridine synthase"/>
    <property type="match status" value="1"/>
</dbReference>
<keyword evidence="8" id="KW-1185">Reference proteome</keyword>
<comment type="similarity">
    <text evidence="2 5">Belongs to the pseudouridine synthase RluA family.</text>
</comment>
<keyword evidence="4" id="KW-0694">RNA-binding</keyword>
<dbReference type="InterPro" id="IPR050188">
    <property type="entry name" value="RluA_PseudoU_synthase"/>
</dbReference>
<evidence type="ECO:0000313" key="8">
    <source>
        <dbReference type="Proteomes" id="UP000779049"/>
    </source>
</evidence>
<dbReference type="Proteomes" id="UP000779049">
    <property type="component" value="Unassembled WGS sequence"/>
</dbReference>
<evidence type="ECO:0000259" key="6">
    <source>
        <dbReference type="Pfam" id="PF00849"/>
    </source>
</evidence>
<keyword evidence="3 5" id="KW-0413">Isomerase</keyword>
<evidence type="ECO:0000256" key="1">
    <source>
        <dbReference type="ARBA" id="ARBA00000073"/>
    </source>
</evidence>
<dbReference type="InterPro" id="IPR036986">
    <property type="entry name" value="S4_RNA-bd_sf"/>
</dbReference>
<feature type="domain" description="Pseudouridine synthase RsuA/RluA-like" evidence="6">
    <location>
        <begin position="99"/>
        <end position="258"/>
    </location>
</feature>
<comment type="caution">
    <text evidence="7">The sequence shown here is derived from an EMBL/GenBank/DDBJ whole genome shotgun (WGS) entry which is preliminary data.</text>
</comment>
<dbReference type="InterPro" id="IPR006224">
    <property type="entry name" value="PsdUridine_synth_RluA-like_CS"/>
</dbReference>
<sequence length="327" mass="37345">MQKITISKNEAGQRADKFLSKYFSEAPKSFLYKMMRKKNITRNKKKMTGQEKLSEGDEIFLFLSDETIEKFRGRKEAERIAKETGNISGKLDILYEDEDVVFVNKPCGMLSQKAHPSDVSLVEHLIRYLMDKKVVTEESLLSFRPSVCNRLDRNTSGIVLAGKSLQGLQELSRLLKERTMKKYYRTIVVGKISQPKYLKGFLKKDEKTNLVTVTSMQTEGSVPIETEYVPVQISESYTLLEVHLITGRTHQIRAHLASVGHPIVGDTKYGDRKINSQFRKDFGLSGQLLHAYRVEFSNEGIRLSNLSGKTVKAKPPRLFEQIEKALF</sequence>
<dbReference type="InterPro" id="IPR020103">
    <property type="entry name" value="PsdUridine_synth_cat_dom_sf"/>
</dbReference>
<accession>A0ABS7L7G1</accession>
<comment type="catalytic activity">
    <reaction evidence="1 5">
        <text>a uridine in RNA = a pseudouridine in RNA</text>
        <dbReference type="Rhea" id="RHEA:48348"/>
        <dbReference type="Rhea" id="RHEA-COMP:12068"/>
        <dbReference type="Rhea" id="RHEA-COMP:12069"/>
        <dbReference type="ChEBI" id="CHEBI:65314"/>
        <dbReference type="ChEBI" id="CHEBI:65315"/>
    </reaction>
</comment>
<dbReference type="NCBIfam" id="TIGR00005">
    <property type="entry name" value="rluA_subfam"/>
    <property type="match status" value="1"/>
</dbReference>
<evidence type="ECO:0000256" key="5">
    <source>
        <dbReference type="RuleBase" id="RU362028"/>
    </source>
</evidence>
<gene>
    <name evidence="7" type="ORF">FLB61_08045</name>
</gene>
<evidence type="ECO:0000256" key="3">
    <source>
        <dbReference type="ARBA" id="ARBA00023235"/>
    </source>
</evidence>
<dbReference type="RefSeq" id="WP_221919834.1">
    <property type="nucleotide sequence ID" value="NZ_CP173660.1"/>
</dbReference>
<dbReference type="PROSITE" id="PS01129">
    <property type="entry name" value="PSI_RLU"/>
    <property type="match status" value="1"/>
</dbReference>
<dbReference type="InterPro" id="IPR006145">
    <property type="entry name" value="PsdUridine_synth_RsuA/RluA"/>
</dbReference>
<dbReference type="Pfam" id="PF00849">
    <property type="entry name" value="PseudoU_synth_2"/>
    <property type="match status" value="1"/>
</dbReference>
<evidence type="ECO:0000256" key="2">
    <source>
        <dbReference type="ARBA" id="ARBA00010876"/>
    </source>
</evidence>
<name>A0ABS7L7G1_9FIRM</name>
<comment type="function">
    <text evidence="5">Responsible for synthesis of pseudouridine from uracil.</text>
</comment>
<dbReference type="EC" id="5.4.99.-" evidence="5"/>
<dbReference type="PANTHER" id="PTHR21600">
    <property type="entry name" value="MITOCHONDRIAL RNA PSEUDOURIDINE SYNTHASE"/>
    <property type="match status" value="1"/>
</dbReference>
<dbReference type="InterPro" id="IPR006225">
    <property type="entry name" value="PsdUridine_synth_RluC/D"/>
</dbReference>
<proteinExistence type="inferred from homology"/>